<reference evidence="7" key="1">
    <citation type="submission" date="2019-03" db="EMBL/GenBank/DDBJ databases">
        <authorList>
            <person name="Danneels B."/>
        </authorList>
    </citation>
    <scope>NUCLEOTIDE SEQUENCE</scope>
</reference>
<dbReference type="SUPFAM" id="SSF53613">
    <property type="entry name" value="Ribokinase-like"/>
    <property type="match status" value="1"/>
</dbReference>
<keyword evidence="5" id="KW-0067">ATP-binding</keyword>
<dbReference type="EMBL" id="CAADIM010000013">
    <property type="protein sequence ID" value="VFR75750.1"/>
    <property type="molecule type" value="Genomic_DNA"/>
</dbReference>
<protein>
    <recommendedName>
        <fullName evidence="1">pyridoxal kinase</fullName>
        <ecNumber evidence="1">2.7.1.35</ecNumber>
    </recommendedName>
</protein>
<dbReference type="InterPro" id="IPR013749">
    <property type="entry name" value="PM/HMP-P_kinase-1"/>
</dbReference>
<dbReference type="NCBIfam" id="TIGR00687">
    <property type="entry name" value="pyridox_kin"/>
    <property type="match status" value="1"/>
</dbReference>
<dbReference type="EC" id="2.7.1.35" evidence="1"/>
<dbReference type="GO" id="GO:0005829">
    <property type="term" value="C:cytosol"/>
    <property type="evidence" value="ECO:0007669"/>
    <property type="project" value="TreeGrafter"/>
</dbReference>
<feature type="domain" description="Pyridoxamine kinase/Phosphomethylpyrimidine kinase" evidence="6">
    <location>
        <begin position="92"/>
        <end position="273"/>
    </location>
</feature>
<evidence type="ECO:0000313" key="7">
    <source>
        <dbReference type="EMBL" id="VFR75750.1"/>
    </source>
</evidence>
<organism evidence="7">
    <name type="scientific">plant metagenome</name>
    <dbReference type="NCBI Taxonomy" id="1297885"/>
    <lineage>
        <taxon>unclassified sequences</taxon>
        <taxon>metagenomes</taxon>
        <taxon>organismal metagenomes</taxon>
    </lineage>
</organism>
<name>A0A484TNR7_9ZZZZ</name>
<evidence type="ECO:0000256" key="1">
    <source>
        <dbReference type="ARBA" id="ARBA00012104"/>
    </source>
</evidence>
<dbReference type="InterPro" id="IPR029056">
    <property type="entry name" value="Ribokinase-like"/>
</dbReference>
<proteinExistence type="predicted"/>
<dbReference type="GO" id="GO:0008478">
    <property type="term" value="F:pyridoxal kinase activity"/>
    <property type="evidence" value="ECO:0007669"/>
    <property type="project" value="UniProtKB-EC"/>
</dbReference>
<dbReference type="Gene3D" id="3.40.1190.20">
    <property type="match status" value="1"/>
</dbReference>
<evidence type="ECO:0000256" key="2">
    <source>
        <dbReference type="ARBA" id="ARBA00022679"/>
    </source>
</evidence>
<dbReference type="InterPro" id="IPR004625">
    <property type="entry name" value="PyrdxlKinase"/>
</dbReference>
<evidence type="ECO:0000259" key="6">
    <source>
        <dbReference type="Pfam" id="PF08543"/>
    </source>
</evidence>
<keyword evidence="4 7" id="KW-0418">Kinase</keyword>
<dbReference type="PANTHER" id="PTHR10534">
    <property type="entry name" value="PYRIDOXAL KINASE"/>
    <property type="match status" value="1"/>
</dbReference>
<dbReference type="PANTHER" id="PTHR10534:SF2">
    <property type="entry name" value="PYRIDOXAL KINASE"/>
    <property type="match status" value="1"/>
</dbReference>
<keyword evidence="3" id="KW-0547">Nucleotide-binding</keyword>
<accession>A0A484TNR7</accession>
<dbReference type="CDD" id="cd01173">
    <property type="entry name" value="pyridoxal_pyridoxamine_kinase"/>
    <property type="match status" value="1"/>
</dbReference>
<dbReference type="Pfam" id="PF08543">
    <property type="entry name" value="Phos_pyr_kin"/>
    <property type="match status" value="1"/>
</dbReference>
<dbReference type="GO" id="GO:0009443">
    <property type="term" value="P:pyridoxal 5'-phosphate salvage"/>
    <property type="evidence" value="ECO:0007669"/>
    <property type="project" value="InterPro"/>
</dbReference>
<evidence type="ECO:0000256" key="5">
    <source>
        <dbReference type="ARBA" id="ARBA00022840"/>
    </source>
</evidence>
<dbReference type="GO" id="GO:0005524">
    <property type="term" value="F:ATP binding"/>
    <property type="evidence" value="ECO:0007669"/>
    <property type="project" value="UniProtKB-KW"/>
</dbReference>
<gene>
    <name evidence="7" type="ORF">ISE1_3208</name>
</gene>
<sequence>MINGLQMSAYDPFFCLDAKRAMLVLSLQSQLVYGYAGNSAAVPVLQAAGLTVLPVPTTLLSNTPHYPDFTRAPIGAKEVGDLLSGIMQRVQPSDITAVLTGWMGSAEIVRTTAAFIRELKARHPGVLYLCDPVMGDAKSGLYVNPACAEAIAEALVPLADILTPNTFELDRLQGTEPASIVARLRALSGPANRPVVVSSVPAEDGTVANVAGTAKGEVWRVRTPLLSPALTGTGDVMTARFLAAWLEGESLANALALGVGGIFAVIEAAEQRGAPEMPLTQVMRQVLAPSRRFVPERWTDEA</sequence>
<dbReference type="AlphaFoldDB" id="A0A484TNR7"/>
<evidence type="ECO:0000256" key="4">
    <source>
        <dbReference type="ARBA" id="ARBA00022777"/>
    </source>
</evidence>
<keyword evidence="2 7" id="KW-0808">Transferase</keyword>
<evidence type="ECO:0000256" key="3">
    <source>
        <dbReference type="ARBA" id="ARBA00022741"/>
    </source>
</evidence>